<dbReference type="GeneID" id="78336401"/>
<dbReference type="HOGENOM" id="CLU_1218876_0_0_10"/>
<organism evidence="2 3">
    <name type="scientific">Leyella stercorea DSM 18206</name>
    <dbReference type="NCBI Taxonomy" id="1002367"/>
    <lineage>
        <taxon>Bacteria</taxon>
        <taxon>Pseudomonadati</taxon>
        <taxon>Bacteroidota</taxon>
        <taxon>Bacteroidia</taxon>
        <taxon>Bacteroidales</taxon>
        <taxon>Prevotellaceae</taxon>
        <taxon>Leyella</taxon>
    </lineage>
</organism>
<dbReference type="PROSITE" id="PS51257">
    <property type="entry name" value="PROKAR_LIPOPROTEIN"/>
    <property type="match status" value="1"/>
</dbReference>
<evidence type="ECO:0008006" key="4">
    <source>
        <dbReference type="Google" id="ProtNLM"/>
    </source>
</evidence>
<comment type="caution">
    <text evidence="2">The sequence shown here is derived from an EMBL/GenBank/DDBJ whole genome shotgun (WGS) entry which is preliminary data.</text>
</comment>
<proteinExistence type="predicted"/>
<evidence type="ECO:0000313" key="3">
    <source>
        <dbReference type="Proteomes" id="UP000004407"/>
    </source>
</evidence>
<dbReference type="EMBL" id="AFZZ01000055">
    <property type="protein sequence ID" value="EHJ41623.1"/>
    <property type="molecule type" value="Genomic_DNA"/>
</dbReference>
<evidence type="ECO:0000256" key="1">
    <source>
        <dbReference type="SAM" id="SignalP"/>
    </source>
</evidence>
<protein>
    <recommendedName>
        <fullName evidence="4">Lipoprotein</fullName>
    </recommendedName>
</protein>
<keyword evidence="1" id="KW-0732">Signal</keyword>
<feature type="signal peptide" evidence="1">
    <location>
        <begin position="1"/>
        <end position="21"/>
    </location>
</feature>
<accession>G6AVC6</accession>
<dbReference type="Proteomes" id="UP000004407">
    <property type="component" value="Unassembled WGS sequence"/>
</dbReference>
<feature type="chain" id="PRO_5003485043" description="Lipoprotein" evidence="1">
    <location>
        <begin position="22"/>
        <end position="227"/>
    </location>
</feature>
<evidence type="ECO:0000313" key="2">
    <source>
        <dbReference type="EMBL" id="EHJ41623.1"/>
    </source>
</evidence>
<dbReference type="RefSeq" id="WP_007897515.1">
    <property type="nucleotide sequence ID" value="NZ_JH379377.1"/>
</dbReference>
<gene>
    <name evidence="2" type="ORF">HMPREF0673_00561</name>
</gene>
<dbReference type="AlphaFoldDB" id="G6AVC6"/>
<name>G6AVC6_9BACT</name>
<sequence>MRKLLLFIALGFIMLSSCNNGQTKGAAEEIDSIALRAKTDTVLSFNGCTIGNTSIDEFPEADTNAVATFDKDAIITVDKWTYNAKYRFDGDIVKSVRKNHKIINTVKVGSISICVGDWQYDKIDSTDIRRIVKLYTSRYGKYSYYETNDGNSPALFPNDKVDSLSHDFYLTTFICKGKGNIVWEWANCSISIYPDPEVCFIDYSSFGAKDRLKEEKKLESQAKHQDI</sequence>
<reference evidence="2 3" key="1">
    <citation type="submission" date="2011-08" db="EMBL/GenBank/DDBJ databases">
        <authorList>
            <person name="Weinstock G."/>
            <person name="Sodergren E."/>
            <person name="Clifton S."/>
            <person name="Fulton L."/>
            <person name="Fulton B."/>
            <person name="Courtney L."/>
            <person name="Fronick C."/>
            <person name="Harrison M."/>
            <person name="Strong C."/>
            <person name="Farmer C."/>
            <person name="Delahaunty K."/>
            <person name="Markovic C."/>
            <person name="Hall O."/>
            <person name="Minx P."/>
            <person name="Tomlinson C."/>
            <person name="Mitreva M."/>
            <person name="Hou S."/>
            <person name="Chen J."/>
            <person name="Wollam A."/>
            <person name="Pepin K.H."/>
            <person name="Johnson M."/>
            <person name="Bhonagiri V."/>
            <person name="Zhang X."/>
            <person name="Suruliraj S."/>
            <person name="Warren W."/>
            <person name="Chinwalla A."/>
            <person name="Mardis E.R."/>
            <person name="Wilson R.K."/>
        </authorList>
    </citation>
    <scope>NUCLEOTIDE SEQUENCE [LARGE SCALE GENOMIC DNA]</scope>
    <source>
        <strain evidence="2 3">DSM 18206</strain>
    </source>
</reference>